<comment type="similarity">
    <text evidence="2">Belongs to the glycosyltransferase 15 family.</text>
</comment>
<dbReference type="InterPro" id="IPR029044">
    <property type="entry name" value="Nucleotide-diphossugar_trans"/>
</dbReference>
<proteinExistence type="inferred from homology"/>
<gene>
    <name evidence="7" type="ORF">ASCRUDRAFT_74301</name>
</gene>
<dbReference type="GO" id="GO:0000032">
    <property type="term" value="P:cell wall mannoprotein biosynthetic process"/>
    <property type="evidence" value="ECO:0007669"/>
    <property type="project" value="TreeGrafter"/>
</dbReference>
<dbReference type="PANTHER" id="PTHR31121:SF6">
    <property type="entry name" value="ALPHA-1,2 MANNOSYLTRANSFERASE KTR1"/>
    <property type="match status" value="1"/>
</dbReference>
<evidence type="ECO:0000313" key="8">
    <source>
        <dbReference type="Proteomes" id="UP000095038"/>
    </source>
</evidence>
<keyword evidence="5" id="KW-0812">Transmembrane</keyword>
<dbReference type="GO" id="GO:0006487">
    <property type="term" value="P:protein N-linked glycosylation"/>
    <property type="evidence" value="ECO:0007669"/>
    <property type="project" value="TreeGrafter"/>
</dbReference>
<evidence type="ECO:0000256" key="6">
    <source>
        <dbReference type="PIRSR" id="PIRSR018153-1"/>
    </source>
</evidence>
<name>A0A1D2VMS1_9ASCO</name>
<dbReference type="FunCoup" id="A0A1D2VMS1">
    <property type="interactions" value="172"/>
</dbReference>
<keyword evidence="8" id="KW-1185">Reference proteome</keyword>
<dbReference type="InterPro" id="IPR002685">
    <property type="entry name" value="Glyco_trans_15"/>
</dbReference>
<protein>
    <submittedName>
        <fullName evidence="7">Glycosyltransferase family 15 protein</fullName>
    </submittedName>
</protein>
<dbReference type="Proteomes" id="UP000095038">
    <property type="component" value="Unassembled WGS sequence"/>
</dbReference>
<dbReference type="SUPFAM" id="SSF53448">
    <property type="entry name" value="Nucleotide-diphospho-sugar transferases"/>
    <property type="match status" value="1"/>
</dbReference>
<sequence length="434" mass="52328">MRLLINNYRFKIIALILFGLLLLIGFNLTSLHSLDNYDLVNLSINRFKNLTDNEIILKLLDFDIGSEKDDENVIQNDNEDDKRILLNKTQYEEIFKQVETKQYNMVAKSKAKATFVTLARNSELWGLVNSIRSVEDRFNRKFHYDWVFLNDDDFSEEFIETTKSLCSGKVKYGKIPKEQWSYPDFIDIKKADKARSRLKELGVIYGDSESYRHMCRFESGFFWRHPLLDEYDWYWRVEPDIKFYCDIDYDVFKFMEDNNKVYGFTISLMEYQRTIPSLWRATKGFIRQHPQYLHKNNFLKFISDNKGKTYNLCHFWSNFEIASLNFFRSDKYREYFEYLDKTGGFFYERWGDAPIHSIAVSLFEDREKIHHFGDLGYTHDVFTSCPIDKEFRKKQRCSCNPQDDFDWTVGSCTWRYFELNRLKKPEGWQNYKDW</sequence>
<comment type="subcellular location">
    <subcellularLocation>
        <location evidence="1">Membrane</location>
        <topology evidence="1">Single-pass type II membrane protein</topology>
    </subcellularLocation>
</comment>
<evidence type="ECO:0000256" key="2">
    <source>
        <dbReference type="ARBA" id="ARBA00007677"/>
    </source>
</evidence>
<dbReference type="PIRSF" id="PIRSF018153">
    <property type="entry name" value="Glyco_trans_15"/>
    <property type="match status" value="1"/>
</dbReference>
<dbReference type="GO" id="GO:0000026">
    <property type="term" value="F:alpha-1,2-mannosyltransferase activity"/>
    <property type="evidence" value="ECO:0007669"/>
    <property type="project" value="TreeGrafter"/>
</dbReference>
<dbReference type="FunFam" id="3.90.550.10:FF:000051">
    <property type="entry name" value="Alpha-1,2-mannosyltransferase (Ktr4)"/>
    <property type="match status" value="1"/>
</dbReference>
<keyword evidence="4 7" id="KW-0808">Transferase</keyword>
<evidence type="ECO:0000256" key="4">
    <source>
        <dbReference type="ARBA" id="ARBA00022679"/>
    </source>
</evidence>
<keyword evidence="3" id="KW-0328">Glycosyltransferase</keyword>
<dbReference type="PANTHER" id="PTHR31121">
    <property type="entry name" value="ALPHA-1,2 MANNOSYLTRANSFERASE KTR1"/>
    <property type="match status" value="1"/>
</dbReference>
<feature type="active site" description="Nucleophile" evidence="6">
    <location>
        <position position="320"/>
    </location>
</feature>
<dbReference type="Pfam" id="PF01793">
    <property type="entry name" value="Glyco_transf_15"/>
    <property type="match status" value="1"/>
</dbReference>
<dbReference type="GO" id="GO:0006493">
    <property type="term" value="P:protein O-linked glycosylation"/>
    <property type="evidence" value="ECO:0007669"/>
    <property type="project" value="TreeGrafter"/>
</dbReference>
<keyword evidence="5" id="KW-0735">Signal-anchor</keyword>
<evidence type="ECO:0000313" key="7">
    <source>
        <dbReference type="EMBL" id="ODV62845.1"/>
    </source>
</evidence>
<dbReference type="Gene3D" id="3.90.550.10">
    <property type="entry name" value="Spore Coat Polysaccharide Biosynthesis Protein SpsA, Chain A"/>
    <property type="match status" value="1"/>
</dbReference>
<dbReference type="RefSeq" id="XP_020049152.1">
    <property type="nucleotide sequence ID" value="XM_020192631.1"/>
</dbReference>
<dbReference type="InParanoid" id="A0A1D2VMS1"/>
<dbReference type="GeneID" id="30966267"/>
<evidence type="ECO:0000256" key="1">
    <source>
        <dbReference type="ARBA" id="ARBA00004606"/>
    </source>
</evidence>
<dbReference type="STRING" id="1344418.A0A1D2VMS1"/>
<dbReference type="OrthoDB" id="439943at2759"/>
<evidence type="ECO:0000256" key="3">
    <source>
        <dbReference type="ARBA" id="ARBA00022676"/>
    </source>
</evidence>
<dbReference type="GO" id="GO:0005794">
    <property type="term" value="C:Golgi apparatus"/>
    <property type="evidence" value="ECO:0007669"/>
    <property type="project" value="TreeGrafter"/>
</dbReference>
<reference evidence="8" key="1">
    <citation type="submission" date="2016-05" db="EMBL/GenBank/DDBJ databases">
        <title>Comparative genomics of biotechnologically important yeasts.</title>
        <authorList>
            <consortium name="DOE Joint Genome Institute"/>
            <person name="Riley R."/>
            <person name="Haridas S."/>
            <person name="Wolfe K.H."/>
            <person name="Lopes M.R."/>
            <person name="Hittinger C.T."/>
            <person name="Goker M."/>
            <person name="Salamov A."/>
            <person name="Wisecaver J."/>
            <person name="Long T.M."/>
            <person name="Aerts A.L."/>
            <person name="Barry K."/>
            <person name="Choi C."/>
            <person name="Clum A."/>
            <person name="Coughlan A.Y."/>
            <person name="Deshpande S."/>
            <person name="Douglass A.P."/>
            <person name="Hanson S.J."/>
            <person name="Klenk H.-P."/>
            <person name="Labutti K."/>
            <person name="Lapidus A."/>
            <person name="Lindquist E."/>
            <person name="Lipzen A."/>
            <person name="Meier-Kolthoff J.P."/>
            <person name="Ohm R.A."/>
            <person name="Otillar R.P."/>
            <person name="Pangilinan J."/>
            <person name="Peng Y."/>
            <person name="Rokas A."/>
            <person name="Rosa C.A."/>
            <person name="Scheuner C."/>
            <person name="Sibirny A.A."/>
            <person name="Slot J.C."/>
            <person name="Stielow J.B."/>
            <person name="Sun H."/>
            <person name="Kurtzman C.P."/>
            <person name="Blackwell M."/>
            <person name="Grigoriev I.V."/>
            <person name="Jeffries T.W."/>
        </authorList>
    </citation>
    <scope>NUCLEOTIDE SEQUENCE [LARGE SCALE GENOMIC DNA]</scope>
    <source>
        <strain evidence="8">DSM 1968</strain>
    </source>
</reference>
<dbReference type="EMBL" id="KV454476">
    <property type="protein sequence ID" value="ODV62845.1"/>
    <property type="molecule type" value="Genomic_DNA"/>
</dbReference>
<organism evidence="7 8">
    <name type="scientific">Ascoidea rubescens DSM 1968</name>
    <dbReference type="NCBI Taxonomy" id="1344418"/>
    <lineage>
        <taxon>Eukaryota</taxon>
        <taxon>Fungi</taxon>
        <taxon>Dikarya</taxon>
        <taxon>Ascomycota</taxon>
        <taxon>Saccharomycotina</taxon>
        <taxon>Saccharomycetes</taxon>
        <taxon>Ascoideaceae</taxon>
        <taxon>Ascoidea</taxon>
    </lineage>
</organism>
<evidence type="ECO:0000256" key="5">
    <source>
        <dbReference type="ARBA" id="ARBA00022968"/>
    </source>
</evidence>
<accession>A0A1D2VMS1</accession>
<dbReference type="GO" id="GO:0016020">
    <property type="term" value="C:membrane"/>
    <property type="evidence" value="ECO:0007669"/>
    <property type="project" value="UniProtKB-SubCell"/>
</dbReference>
<dbReference type="AlphaFoldDB" id="A0A1D2VMS1"/>